<dbReference type="EMBL" id="BTGB01000009">
    <property type="protein sequence ID" value="GMM48153.1"/>
    <property type="molecule type" value="Genomic_DNA"/>
</dbReference>
<feature type="domain" description="Glycine cleavage system P-protein N-terminal" evidence="8">
    <location>
        <begin position="55"/>
        <end position="494"/>
    </location>
</feature>
<dbReference type="NCBIfam" id="TIGR00461">
    <property type="entry name" value="gcvP"/>
    <property type="match status" value="1"/>
</dbReference>
<organism evidence="10 11">
    <name type="scientific">Pichia kluyveri</name>
    <name type="common">Yeast</name>
    <dbReference type="NCBI Taxonomy" id="36015"/>
    <lineage>
        <taxon>Eukaryota</taxon>
        <taxon>Fungi</taxon>
        <taxon>Dikarya</taxon>
        <taxon>Ascomycota</taxon>
        <taxon>Saccharomycotina</taxon>
        <taxon>Pichiomycetes</taxon>
        <taxon>Pichiales</taxon>
        <taxon>Pichiaceae</taxon>
        <taxon>Pichia</taxon>
    </lineage>
</organism>
<dbReference type="PANTHER" id="PTHR11773">
    <property type="entry name" value="GLYCINE DEHYDROGENASE, DECARBOXYLATING"/>
    <property type="match status" value="1"/>
</dbReference>
<dbReference type="GO" id="GO:0016594">
    <property type="term" value="F:glycine binding"/>
    <property type="evidence" value="ECO:0007669"/>
    <property type="project" value="TreeGrafter"/>
</dbReference>
<protein>
    <recommendedName>
        <fullName evidence="7">Glycine cleavage system P protein</fullName>
        <ecNumber evidence="7">1.4.4.2</ecNumber>
    </recommendedName>
</protein>
<evidence type="ECO:0000259" key="8">
    <source>
        <dbReference type="Pfam" id="PF02347"/>
    </source>
</evidence>
<comment type="subunit">
    <text evidence="7">The glycine cleavage system is composed of four proteins: P, T, L and H.</text>
</comment>
<reference evidence="10 11" key="1">
    <citation type="journal article" date="2023" name="Elife">
        <title>Identification of key yeast species and microbe-microbe interactions impacting larval growth of Drosophila in the wild.</title>
        <authorList>
            <person name="Mure A."/>
            <person name="Sugiura Y."/>
            <person name="Maeda R."/>
            <person name="Honda K."/>
            <person name="Sakurai N."/>
            <person name="Takahashi Y."/>
            <person name="Watada M."/>
            <person name="Katoh T."/>
            <person name="Gotoh A."/>
            <person name="Gotoh Y."/>
            <person name="Taniguchi I."/>
            <person name="Nakamura K."/>
            <person name="Hayashi T."/>
            <person name="Katayama T."/>
            <person name="Uemura T."/>
            <person name="Hattori Y."/>
        </authorList>
    </citation>
    <scope>NUCLEOTIDE SEQUENCE [LARGE SCALE GENOMIC DNA]</scope>
    <source>
        <strain evidence="10 11">PK-24</strain>
    </source>
</reference>
<accession>A0AAV5R9Q0</accession>
<dbReference type="InterPro" id="IPR015424">
    <property type="entry name" value="PyrdxlP-dep_Trfase"/>
</dbReference>
<dbReference type="InterPro" id="IPR049316">
    <property type="entry name" value="GDC-P_C"/>
</dbReference>
<dbReference type="PANTHER" id="PTHR11773:SF1">
    <property type="entry name" value="GLYCINE DEHYDROGENASE (DECARBOXYLATING), MITOCHONDRIAL"/>
    <property type="match status" value="1"/>
</dbReference>
<comment type="cofactor">
    <cofactor evidence="1 6 7">
        <name>pyridoxal 5'-phosphate</name>
        <dbReference type="ChEBI" id="CHEBI:597326"/>
    </cofactor>
</comment>
<dbReference type="InterPro" id="IPR015422">
    <property type="entry name" value="PyrdxlP-dep_Trfase_small"/>
</dbReference>
<dbReference type="GO" id="GO:0019464">
    <property type="term" value="P:glycine decarboxylation via glycine cleavage system"/>
    <property type="evidence" value="ECO:0007669"/>
    <property type="project" value="TreeGrafter"/>
</dbReference>
<dbReference type="Pfam" id="PF02347">
    <property type="entry name" value="GDC-P"/>
    <property type="match status" value="2"/>
</dbReference>
<dbReference type="GO" id="GO:0004375">
    <property type="term" value="F:glycine dehydrogenase (decarboxylating) activity"/>
    <property type="evidence" value="ECO:0007669"/>
    <property type="project" value="UniProtKB-UniRule"/>
</dbReference>
<dbReference type="GO" id="GO:0030170">
    <property type="term" value="F:pyridoxal phosphate binding"/>
    <property type="evidence" value="ECO:0007669"/>
    <property type="project" value="TreeGrafter"/>
</dbReference>
<dbReference type="InterPro" id="IPR020581">
    <property type="entry name" value="GDC_P"/>
</dbReference>
<dbReference type="Pfam" id="PF21478">
    <property type="entry name" value="GcvP2_C"/>
    <property type="match status" value="1"/>
</dbReference>
<comment type="similarity">
    <text evidence="2 7">Belongs to the GcvP family.</text>
</comment>
<keyword evidence="4 7" id="KW-0560">Oxidoreductase</keyword>
<dbReference type="InterPro" id="IPR003437">
    <property type="entry name" value="GcvP"/>
</dbReference>
<evidence type="ECO:0000256" key="5">
    <source>
        <dbReference type="ARBA" id="ARBA00049026"/>
    </source>
</evidence>
<dbReference type="FunFam" id="3.40.640.10:FF:000005">
    <property type="entry name" value="Glycine dehydrogenase (decarboxylating), mitochondrial"/>
    <property type="match status" value="1"/>
</dbReference>
<dbReference type="Gene3D" id="3.90.1150.10">
    <property type="entry name" value="Aspartate Aminotransferase, domain 1"/>
    <property type="match status" value="2"/>
</dbReference>
<evidence type="ECO:0000256" key="3">
    <source>
        <dbReference type="ARBA" id="ARBA00022898"/>
    </source>
</evidence>
<feature type="domain" description="Glycine dehydrogenase C-terminal" evidence="9">
    <location>
        <begin position="831"/>
        <end position="958"/>
    </location>
</feature>
<feature type="modified residue" description="N6-(pyridoxal phosphate)lysine" evidence="6">
    <location>
        <position position="755"/>
    </location>
</feature>
<comment type="catalytic activity">
    <reaction evidence="5 7">
        <text>N(6)-[(R)-lipoyl]-L-lysyl-[glycine-cleavage complex H protein] + glycine + H(+) = N(6)-[(R)-S(8)-aminomethyldihydrolipoyl]-L-lysyl-[glycine-cleavage complex H protein] + CO2</text>
        <dbReference type="Rhea" id="RHEA:24304"/>
        <dbReference type="Rhea" id="RHEA-COMP:10494"/>
        <dbReference type="Rhea" id="RHEA-COMP:10495"/>
        <dbReference type="ChEBI" id="CHEBI:15378"/>
        <dbReference type="ChEBI" id="CHEBI:16526"/>
        <dbReference type="ChEBI" id="CHEBI:57305"/>
        <dbReference type="ChEBI" id="CHEBI:83099"/>
        <dbReference type="ChEBI" id="CHEBI:83143"/>
        <dbReference type="EC" id="1.4.4.2"/>
    </reaction>
</comment>
<evidence type="ECO:0000259" key="9">
    <source>
        <dbReference type="Pfam" id="PF21478"/>
    </source>
</evidence>
<dbReference type="GO" id="GO:0005739">
    <property type="term" value="C:mitochondrion"/>
    <property type="evidence" value="ECO:0007669"/>
    <property type="project" value="UniProtKB-SubCell"/>
</dbReference>
<dbReference type="CDD" id="cd00613">
    <property type="entry name" value="GDC-P"/>
    <property type="match status" value="1"/>
</dbReference>
<dbReference type="InterPro" id="IPR015421">
    <property type="entry name" value="PyrdxlP-dep_Trfase_major"/>
</dbReference>
<evidence type="ECO:0000313" key="11">
    <source>
        <dbReference type="Proteomes" id="UP001378960"/>
    </source>
</evidence>
<keyword evidence="7" id="KW-0809">Transit peptide</keyword>
<dbReference type="Gene3D" id="3.40.640.10">
    <property type="entry name" value="Type I PLP-dependent aspartate aminotransferase-like (Major domain)"/>
    <property type="match status" value="2"/>
</dbReference>
<dbReference type="EC" id="1.4.4.2" evidence="7"/>
<comment type="function">
    <text evidence="7">The glycine cleavage system catalyzes the degradation of glycine.</text>
</comment>
<comment type="caution">
    <text evidence="10">The sequence shown here is derived from an EMBL/GenBank/DDBJ whole genome shotgun (WGS) entry which is preliminary data.</text>
</comment>
<dbReference type="Proteomes" id="UP001378960">
    <property type="component" value="Unassembled WGS sequence"/>
</dbReference>
<evidence type="ECO:0000256" key="7">
    <source>
        <dbReference type="RuleBase" id="RU364056"/>
    </source>
</evidence>
<sequence>MLRSRLSRVNQTTKFLSQFVRLQSTNSSKVDVSSEKYSSLYSITNQFADLDTFSKRHLGPKPKDVQSMLKDVNSTNMSDFISKVIPEKVFIGRKLAVQPLNGYSETEMVDRLKELASKNKVYRSYIGKGYYGTKLPLVIQRNLLENPAWYTSYTPYQAEVSQGRLESLLNFQTVVSDLTGLPVSNASLLDEGTAAAEAMIMSYNYTRGKKNIYYVDSNIHEQTYSVLMSRSNTLDIEIKVIDLFSNEGFQNLKENIDNTCGVLVSYPQSNGALPSIKKLQDISNLIHSNKGLFSVTSDLLALTLLHPPSSFGADIVLGSSQRFGVPMGFGGPHAAFFSVTKTLQRKMPGRLIGITKDRLNKPALRLALQTREQHIKREKATSNICTAQALLANIASNYAVYHGLDGLRNISNKIYGFTSLLANEIKENTSHTIVNDSWFDTLSIKLNGTTADALLKQAVDEYGINLFKVNESTVQLSLDETVAQKDLVDLIELFTGKKIDLTDVKLPELPNELMRKDVILSNPVFNKYHSETAMLRYLYSLQQKDISLASSMISLGSCTMKLNATVEMVSLTWPEFGNLHPFIPRDQARGYMELIEELEVDLADITGFHKTTLMPNSGAQGEYTGLSVIKQYLHVIKGETQRNIVLIPVSAHGTNPASATMAGFKVVPVKCLSNGNLDLTDLQKQADKYSDKLAAMMVTYPSTYGLFEPTIIDACKIIHEHGGQVYLDGANMNAQVGLTSPGDLGADVCHLNLHKTFAIPHGGGGPGVGPICVAEHLSHLLPKHPLGATSNRSIDNAIEPVASAPFGSASILTIPYAYIKSMGGNNIPFSSATAILNANYMMYRLKDAYKIMFLGENASNTQSDDKINYCAHEFIIDIRPFKSIHIEAIDVAKRLQDYGFHAPTMSFPIPGTLMVEPTESENKEELDRFINAMLSIREEIRQVENGTSDGAILKNAPHPLTDLLETSEEEWSKRGYTREQAGFPLPYLKNFKTWPTVARVDDTYGDLNIQCTCPTVEEVANMQIEN</sequence>
<dbReference type="AlphaFoldDB" id="A0AAV5R9Q0"/>
<evidence type="ECO:0000313" key="10">
    <source>
        <dbReference type="EMBL" id="GMM48153.1"/>
    </source>
</evidence>
<evidence type="ECO:0000256" key="6">
    <source>
        <dbReference type="PIRSR" id="PIRSR603437-50"/>
    </source>
</evidence>
<comment type="subcellular location">
    <subcellularLocation>
        <location evidence="7">Mitochondrion</location>
    </subcellularLocation>
</comment>
<gene>
    <name evidence="10" type="ORF">DAPK24_047510</name>
</gene>
<keyword evidence="3 6" id="KW-0663">Pyridoxal phosphate</keyword>
<dbReference type="GO" id="GO:0005960">
    <property type="term" value="C:glycine cleavage complex"/>
    <property type="evidence" value="ECO:0007669"/>
    <property type="project" value="TreeGrafter"/>
</dbReference>
<dbReference type="SUPFAM" id="SSF53383">
    <property type="entry name" value="PLP-dependent transferases"/>
    <property type="match status" value="2"/>
</dbReference>
<keyword evidence="11" id="KW-1185">Reference proteome</keyword>
<evidence type="ECO:0000256" key="1">
    <source>
        <dbReference type="ARBA" id="ARBA00001933"/>
    </source>
</evidence>
<evidence type="ECO:0000256" key="2">
    <source>
        <dbReference type="ARBA" id="ARBA00010756"/>
    </source>
</evidence>
<feature type="domain" description="Glycine cleavage system P-protein N-terminal" evidence="8">
    <location>
        <begin position="508"/>
        <end position="793"/>
    </location>
</feature>
<proteinExistence type="inferred from homology"/>
<name>A0AAV5R9Q0_PICKL</name>
<dbReference type="InterPro" id="IPR049315">
    <property type="entry name" value="GDC-P_N"/>
</dbReference>
<evidence type="ECO:0000256" key="4">
    <source>
        <dbReference type="ARBA" id="ARBA00023002"/>
    </source>
</evidence>
<keyword evidence="7" id="KW-0496">Mitochondrion</keyword>
<dbReference type="FunFam" id="3.40.640.10:FF:000007">
    <property type="entry name" value="glycine dehydrogenase (Decarboxylating), mitochondrial"/>
    <property type="match status" value="1"/>
</dbReference>